<feature type="transmembrane region" description="Helical" evidence="1">
    <location>
        <begin position="252"/>
        <end position="269"/>
    </location>
</feature>
<feature type="transmembrane region" description="Helical" evidence="1">
    <location>
        <begin position="226"/>
        <end position="246"/>
    </location>
</feature>
<accession>A0A378RLT1</accession>
<dbReference type="AlphaFoldDB" id="A0A378RLT1"/>
<keyword evidence="1" id="KW-1133">Transmembrane helix</keyword>
<dbReference type="PANTHER" id="PTHR14969:SF13">
    <property type="entry name" value="AT30094P"/>
    <property type="match status" value="1"/>
</dbReference>
<dbReference type="Gene3D" id="1.20.144.10">
    <property type="entry name" value="Phosphatidic acid phosphatase type 2/haloperoxidase"/>
    <property type="match status" value="1"/>
</dbReference>
<reference evidence="3 4" key="1">
    <citation type="submission" date="2018-06" db="EMBL/GenBank/DDBJ databases">
        <authorList>
            <consortium name="Pathogen Informatics"/>
            <person name="Doyle S."/>
        </authorList>
    </citation>
    <scope>NUCLEOTIDE SEQUENCE [LARGE SCALE GENOMIC DNA]</scope>
    <source>
        <strain evidence="3 4">NCTC11179</strain>
    </source>
</reference>
<keyword evidence="1" id="KW-0812">Transmembrane</keyword>
<dbReference type="SUPFAM" id="SSF48317">
    <property type="entry name" value="Acid phosphatase/Vanadium-dependent haloperoxidase"/>
    <property type="match status" value="1"/>
</dbReference>
<dbReference type="SMART" id="SM00014">
    <property type="entry name" value="acidPPc"/>
    <property type="match status" value="1"/>
</dbReference>
<dbReference type="PANTHER" id="PTHR14969">
    <property type="entry name" value="SPHINGOSINE-1-PHOSPHATE PHOSPHOHYDROLASE"/>
    <property type="match status" value="1"/>
</dbReference>
<gene>
    <name evidence="3" type="ORF">NCTC11179_00680</name>
</gene>
<dbReference type="EMBL" id="UGQL01000001">
    <property type="protein sequence ID" value="STZ27147.1"/>
    <property type="molecule type" value="Genomic_DNA"/>
</dbReference>
<evidence type="ECO:0000313" key="4">
    <source>
        <dbReference type="Proteomes" id="UP000255024"/>
    </source>
</evidence>
<sequence>MNKLIHTHYSKPTVVFFLLPFALLLKIALVLYSLDCLSVHGYIFIQKDWFYFINHHVQQSPETLANLTQLGDALILLSFLTLFILYAPKLWEALLTSSLISFLFAIITKEVFAIPRPAKAFDYTTFNIIGEKLSGSTSFPSGHSITVFTVLTVVLFALSPQNKKYKIPYFVGMIVLGLLFAFTRVAVGAHYPLDVLVGCILGYTSGVLGTYISQRYALWPWIYHKKYYPVFLVIFLICCIILLFRIQSENLFIYYCALLSFLFSLYKMTQRYVQK</sequence>
<feature type="transmembrane region" description="Helical" evidence="1">
    <location>
        <begin position="170"/>
        <end position="189"/>
    </location>
</feature>
<dbReference type="Pfam" id="PF01569">
    <property type="entry name" value="PAP2"/>
    <property type="match status" value="1"/>
</dbReference>
<dbReference type="InterPro" id="IPR000326">
    <property type="entry name" value="PAP2/HPO"/>
</dbReference>
<name>A0A378RLT1_MYROD</name>
<feature type="transmembrane region" description="Helical" evidence="1">
    <location>
        <begin position="12"/>
        <end position="34"/>
    </location>
</feature>
<proteinExistence type="predicted"/>
<dbReference type="Proteomes" id="UP000255024">
    <property type="component" value="Unassembled WGS sequence"/>
</dbReference>
<keyword evidence="1" id="KW-0472">Membrane</keyword>
<feature type="transmembrane region" description="Helical" evidence="1">
    <location>
        <begin position="93"/>
        <end position="114"/>
    </location>
</feature>
<protein>
    <submittedName>
        <fullName evidence="3">Undecaprenyl pyrophosphate phosphatase</fullName>
    </submittedName>
</protein>
<feature type="transmembrane region" description="Helical" evidence="1">
    <location>
        <begin position="141"/>
        <end position="158"/>
    </location>
</feature>
<dbReference type="RefSeq" id="WP_115090142.1">
    <property type="nucleotide sequence ID" value="NZ_CP068107.1"/>
</dbReference>
<feature type="transmembrane region" description="Helical" evidence="1">
    <location>
        <begin position="195"/>
        <end position="214"/>
    </location>
</feature>
<evidence type="ECO:0000256" key="1">
    <source>
        <dbReference type="SAM" id="Phobius"/>
    </source>
</evidence>
<dbReference type="CDD" id="cd01610">
    <property type="entry name" value="PAP2_like"/>
    <property type="match status" value="1"/>
</dbReference>
<feature type="transmembrane region" description="Helical" evidence="1">
    <location>
        <begin position="67"/>
        <end position="86"/>
    </location>
</feature>
<organism evidence="3 4">
    <name type="scientific">Myroides odoratus</name>
    <name type="common">Flavobacterium odoratum</name>
    <dbReference type="NCBI Taxonomy" id="256"/>
    <lineage>
        <taxon>Bacteria</taxon>
        <taxon>Pseudomonadati</taxon>
        <taxon>Bacteroidota</taxon>
        <taxon>Flavobacteriia</taxon>
        <taxon>Flavobacteriales</taxon>
        <taxon>Flavobacteriaceae</taxon>
        <taxon>Myroides</taxon>
    </lineage>
</organism>
<keyword evidence="4" id="KW-1185">Reference proteome</keyword>
<evidence type="ECO:0000313" key="3">
    <source>
        <dbReference type="EMBL" id="STZ27147.1"/>
    </source>
</evidence>
<feature type="domain" description="Phosphatidic acid phosphatase type 2/haloperoxidase" evidence="2">
    <location>
        <begin position="93"/>
        <end position="210"/>
    </location>
</feature>
<dbReference type="InterPro" id="IPR036938">
    <property type="entry name" value="PAP2/HPO_sf"/>
</dbReference>
<evidence type="ECO:0000259" key="2">
    <source>
        <dbReference type="SMART" id="SM00014"/>
    </source>
</evidence>